<name>A0A371ASE3_9FIRM</name>
<keyword evidence="5 6" id="KW-0472">Membrane</keyword>
<accession>A0A371ASE3</accession>
<dbReference type="Pfam" id="PF02687">
    <property type="entry name" value="FtsX"/>
    <property type="match status" value="1"/>
</dbReference>
<dbReference type="OrthoDB" id="9812886at2"/>
<comment type="caution">
    <text evidence="8">The sequence shown here is derived from an EMBL/GenBank/DDBJ whole genome shotgun (WGS) entry which is preliminary data.</text>
</comment>
<evidence type="ECO:0000256" key="4">
    <source>
        <dbReference type="ARBA" id="ARBA00022989"/>
    </source>
</evidence>
<keyword evidence="4 6" id="KW-1133">Transmembrane helix</keyword>
<keyword evidence="9" id="KW-1185">Reference proteome</keyword>
<proteinExistence type="predicted"/>
<evidence type="ECO:0000256" key="6">
    <source>
        <dbReference type="SAM" id="Phobius"/>
    </source>
</evidence>
<evidence type="ECO:0000256" key="3">
    <source>
        <dbReference type="ARBA" id="ARBA00022692"/>
    </source>
</evidence>
<evidence type="ECO:0000256" key="2">
    <source>
        <dbReference type="ARBA" id="ARBA00022475"/>
    </source>
</evidence>
<dbReference type="Proteomes" id="UP000255036">
    <property type="component" value="Unassembled WGS sequence"/>
</dbReference>
<evidence type="ECO:0000313" key="8">
    <source>
        <dbReference type="EMBL" id="RDU22487.1"/>
    </source>
</evidence>
<dbReference type="PANTHER" id="PTHR30572:SF9">
    <property type="entry name" value="ABC TRANSPORTER PERMEASE PROTEIN"/>
    <property type="match status" value="1"/>
</dbReference>
<evidence type="ECO:0000259" key="7">
    <source>
        <dbReference type="Pfam" id="PF02687"/>
    </source>
</evidence>
<dbReference type="EMBL" id="QRCT01000049">
    <property type="protein sequence ID" value="RDU22487.1"/>
    <property type="molecule type" value="Genomic_DNA"/>
</dbReference>
<keyword evidence="2" id="KW-1003">Cell membrane</keyword>
<reference evidence="8 9" key="1">
    <citation type="submission" date="2018-07" db="EMBL/GenBank/DDBJ databases">
        <title>Anaerosacharophilus polymeroproducens gen. nov. sp. nov., an anaerobic bacterium isolated from salt field.</title>
        <authorList>
            <person name="Kim W."/>
            <person name="Yang S.-H."/>
            <person name="Oh J."/>
            <person name="Lee J.-H."/>
            <person name="Kwon K.K."/>
        </authorList>
    </citation>
    <scope>NUCLEOTIDE SEQUENCE [LARGE SCALE GENOMIC DNA]</scope>
    <source>
        <strain evidence="8 9">MCWD5</strain>
    </source>
</reference>
<dbReference type="InterPro" id="IPR050250">
    <property type="entry name" value="Macrolide_Exporter_MacB"/>
</dbReference>
<comment type="subcellular location">
    <subcellularLocation>
        <location evidence="1">Cell membrane</location>
        <topology evidence="1">Multi-pass membrane protein</topology>
    </subcellularLocation>
</comment>
<gene>
    <name evidence="8" type="ORF">DWV06_14455</name>
</gene>
<sequence>MSVWRRAVLHVKREWNKSLFLFLLFLILSSFLLSGLTIRNATVFIIKKLRENVGAEFRVEGSSSNNLGDELIKKIMSGGGIRDFNGQNTFYLAAKDLVLEPGHYAGTGEIWEKVPKFISNTKSQLNPYFSNKQFVMTQGRHIMPDDDGKIAISENLANYNNLYIGDTISVTVDEEFGKDNKDAIGKTLKLKITGIFKIAVTQDRVDDTVESELPENFIFTDNKTGHRIYELLSGKKSIHYRSGVSFYVKDPKELDKIIKKLQARKDINLNSFKVIKNNKKYEELAAPLENLNNLVKIMVSFILMIGILLLTFILTLWIRERIYEVGIYLSIGSSKLVIFSQFLLEFLLIALISFVFSYTISVIISEQLWNFILRNISVLNLEKMAEEIWSQSKEINTTVGILEFLAVLTIEILVILLTVSISFFSVIRLNPRDILAKMN</sequence>
<evidence type="ECO:0000256" key="5">
    <source>
        <dbReference type="ARBA" id="ARBA00023136"/>
    </source>
</evidence>
<protein>
    <recommendedName>
        <fullName evidence="7">ABC3 transporter permease C-terminal domain-containing protein</fullName>
    </recommendedName>
</protein>
<evidence type="ECO:0000256" key="1">
    <source>
        <dbReference type="ARBA" id="ARBA00004651"/>
    </source>
</evidence>
<dbReference type="AlphaFoldDB" id="A0A371ASE3"/>
<organism evidence="8 9">
    <name type="scientific">Anaerosacchariphilus polymeriproducens</name>
    <dbReference type="NCBI Taxonomy" id="1812858"/>
    <lineage>
        <taxon>Bacteria</taxon>
        <taxon>Bacillati</taxon>
        <taxon>Bacillota</taxon>
        <taxon>Clostridia</taxon>
        <taxon>Lachnospirales</taxon>
        <taxon>Lachnospiraceae</taxon>
        <taxon>Anaerosacchariphilus</taxon>
    </lineage>
</organism>
<dbReference type="InterPro" id="IPR003838">
    <property type="entry name" value="ABC3_permease_C"/>
</dbReference>
<feature type="transmembrane region" description="Helical" evidence="6">
    <location>
        <begin position="297"/>
        <end position="318"/>
    </location>
</feature>
<keyword evidence="3 6" id="KW-0812">Transmembrane</keyword>
<dbReference type="PANTHER" id="PTHR30572">
    <property type="entry name" value="MEMBRANE COMPONENT OF TRANSPORTER-RELATED"/>
    <property type="match status" value="1"/>
</dbReference>
<dbReference type="RefSeq" id="WP_115482897.1">
    <property type="nucleotide sequence ID" value="NZ_QRCT01000049.1"/>
</dbReference>
<dbReference type="GO" id="GO:0022857">
    <property type="term" value="F:transmembrane transporter activity"/>
    <property type="evidence" value="ECO:0007669"/>
    <property type="project" value="TreeGrafter"/>
</dbReference>
<dbReference type="GO" id="GO:0005886">
    <property type="term" value="C:plasma membrane"/>
    <property type="evidence" value="ECO:0007669"/>
    <property type="project" value="UniProtKB-SubCell"/>
</dbReference>
<feature type="transmembrane region" description="Helical" evidence="6">
    <location>
        <begin position="338"/>
        <end position="364"/>
    </location>
</feature>
<feature type="transmembrane region" description="Helical" evidence="6">
    <location>
        <begin position="404"/>
        <end position="429"/>
    </location>
</feature>
<evidence type="ECO:0000313" key="9">
    <source>
        <dbReference type="Proteomes" id="UP000255036"/>
    </source>
</evidence>
<feature type="domain" description="ABC3 transporter permease C-terminal" evidence="7">
    <location>
        <begin position="297"/>
        <end position="429"/>
    </location>
</feature>